<dbReference type="PANTHER" id="PTHR43344">
    <property type="entry name" value="PHOSPHOSERINE PHOSPHATASE"/>
    <property type="match status" value="1"/>
</dbReference>
<dbReference type="InterPro" id="IPR050582">
    <property type="entry name" value="HAD-like_SerB"/>
</dbReference>
<comment type="similarity">
    <text evidence="3">Belongs to the HAD-like hydrolase superfamily. SerB family.</text>
</comment>
<evidence type="ECO:0000256" key="14">
    <source>
        <dbReference type="PIRSR" id="PIRSR604469-1"/>
    </source>
</evidence>
<dbReference type="NCBIfam" id="TIGR00338">
    <property type="entry name" value="serB"/>
    <property type="match status" value="1"/>
</dbReference>
<comment type="cofactor">
    <cofactor evidence="1">
        <name>Mg(2+)</name>
        <dbReference type="ChEBI" id="CHEBI:18420"/>
    </cofactor>
</comment>
<dbReference type="SFLD" id="SFLDF00029">
    <property type="entry name" value="phosphoserine_phosphatase"/>
    <property type="match status" value="1"/>
</dbReference>
<evidence type="ECO:0000313" key="15">
    <source>
        <dbReference type="EMBL" id="BBP43034.1"/>
    </source>
</evidence>
<dbReference type="GO" id="GO:0000287">
    <property type="term" value="F:magnesium ion binding"/>
    <property type="evidence" value="ECO:0007669"/>
    <property type="project" value="TreeGrafter"/>
</dbReference>
<dbReference type="EC" id="3.1.3.3" evidence="4"/>
<evidence type="ECO:0000256" key="7">
    <source>
        <dbReference type="ARBA" id="ARBA00022723"/>
    </source>
</evidence>
<evidence type="ECO:0000256" key="9">
    <source>
        <dbReference type="ARBA" id="ARBA00022842"/>
    </source>
</evidence>
<keyword evidence="16" id="KW-1185">Reference proteome</keyword>
<reference evidence="16" key="1">
    <citation type="submission" date="2019-11" db="EMBL/GenBank/DDBJ databases">
        <title>Isolation and characterization of two novel species in the genus Thiomicrorhabdus.</title>
        <authorList>
            <person name="Mochizuki J."/>
            <person name="Kojima H."/>
            <person name="Fukui M."/>
        </authorList>
    </citation>
    <scope>NUCLEOTIDE SEQUENCE [LARGE SCALE GENOMIC DNA]</scope>
    <source>
        <strain evidence="16">AkT22</strain>
    </source>
</reference>
<dbReference type="AlphaFoldDB" id="A0A6F8PLV2"/>
<evidence type="ECO:0000256" key="5">
    <source>
        <dbReference type="ARBA" id="ARBA00015196"/>
    </source>
</evidence>
<evidence type="ECO:0000256" key="10">
    <source>
        <dbReference type="ARBA" id="ARBA00023299"/>
    </source>
</evidence>
<dbReference type="InterPro" id="IPR023214">
    <property type="entry name" value="HAD_sf"/>
</dbReference>
<comment type="pathway">
    <text evidence="2">Amino-acid biosynthesis; L-serine biosynthesis; L-serine from 3-phospho-D-glycerate: step 3/3.</text>
</comment>
<comment type="catalytic activity">
    <reaction evidence="12">
        <text>O-phospho-L-serine + H2O = L-serine + phosphate</text>
        <dbReference type="Rhea" id="RHEA:21208"/>
        <dbReference type="ChEBI" id="CHEBI:15377"/>
        <dbReference type="ChEBI" id="CHEBI:33384"/>
        <dbReference type="ChEBI" id="CHEBI:43474"/>
        <dbReference type="ChEBI" id="CHEBI:57524"/>
        <dbReference type="EC" id="3.1.3.3"/>
    </reaction>
</comment>
<dbReference type="CDD" id="cd07500">
    <property type="entry name" value="HAD_PSP"/>
    <property type="match status" value="1"/>
</dbReference>
<name>A0A6F8PLV2_9GAMM</name>
<organism evidence="15 16">
    <name type="scientific">Thiosulfativibrio zosterae</name>
    <dbReference type="NCBI Taxonomy" id="2675053"/>
    <lineage>
        <taxon>Bacteria</taxon>
        <taxon>Pseudomonadati</taxon>
        <taxon>Pseudomonadota</taxon>
        <taxon>Gammaproteobacteria</taxon>
        <taxon>Thiotrichales</taxon>
        <taxon>Piscirickettsiaceae</taxon>
        <taxon>Thiosulfativibrio</taxon>
    </lineage>
</organism>
<keyword evidence="6" id="KW-0028">Amino-acid biosynthesis</keyword>
<proteinExistence type="inferred from homology"/>
<evidence type="ECO:0000256" key="3">
    <source>
        <dbReference type="ARBA" id="ARBA00009184"/>
    </source>
</evidence>
<dbReference type="SFLD" id="SFLDG01136">
    <property type="entry name" value="C1.6:_Phosphoserine_Phosphatas"/>
    <property type="match status" value="1"/>
</dbReference>
<dbReference type="Proteomes" id="UP000501466">
    <property type="component" value="Chromosome"/>
</dbReference>
<dbReference type="PANTHER" id="PTHR43344:SF2">
    <property type="entry name" value="PHOSPHOSERINE PHOSPHATASE"/>
    <property type="match status" value="1"/>
</dbReference>
<dbReference type="SUPFAM" id="SSF56784">
    <property type="entry name" value="HAD-like"/>
    <property type="match status" value="1"/>
</dbReference>
<dbReference type="InterPro" id="IPR004469">
    <property type="entry name" value="PSP"/>
</dbReference>
<dbReference type="Gene3D" id="3.40.50.1000">
    <property type="entry name" value="HAD superfamily/HAD-like"/>
    <property type="match status" value="1"/>
</dbReference>
<evidence type="ECO:0000256" key="12">
    <source>
        <dbReference type="ARBA" id="ARBA00048138"/>
    </source>
</evidence>
<evidence type="ECO:0000256" key="8">
    <source>
        <dbReference type="ARBA" id="ARBA00022801"/>
    </source>
</evidence>
<comment type="catalytic activity">
    <reaction evidence="13">
        <text>O-phospho-D-serine + H2O = D-serine + phosphate</text>
        <dbReference type="Rhea" id="RHEA:24873"/>
        <dbReference type="ChEBI" id="CHEBI:15377"/>
        <dbReference type="ChEBI" id="CHEBI:35247"/>
        <dbReference type="ChEBI" id="CHEBI:43474"/>
        <dbReference type="ChEBI" id="CHEBI:58680"/>
        <dbReference type="EC" id="3.1.3.3"/>
    </reaction>
</comment>
<evidence type="ECO:0000256" key="6">
    <source>
        <dbReference type="ARBA" id="ARBA00022605"/>
    </source>
</evidence>
<gene>
    <name evidence="15" type="ORF">THMIRHAT_07800</name>
</gene>
<dbReference type="KEGG" id="tzo:THMIRHAT_07800"/>
<keyword evidence="10" id="KW-0718">Serine biosynthesis</keyword>
<dbReference type="SFLD" id="SFLDS00003">
    <property type="entry name" value="Haloacid_Dehalogenase"/>
    <property type="match status" value="1"/>
</dbReference>
<dbReference type="Pfam" id="PF00702">
    <property type="entry name" value="Hydrolase"/>
    <property type="match status" value="1"/>
</dbReference>
<dbReference type="NCBIfam" id="TIGR01488">
    <property type="entry name" value="HAD-SF-IB"/>
    <property type="match status" value="1"/>
</dbReference>
<evidence type="ECO:0000313" key="16">
    <source>
        <dbReference type="Proteomes" id="UP000501466"/>
    </source>
</evidence>
<dbReference type="GO" id="GO:0006564">
    <property type="term" value="P:L-serine biosynthetic process"/>
    <property type="evidence" value="ECO:0007669"/>
    <property type="project" value="UniProtKB-KW"/>
</dbReference>
<dbReference type="InterPro" id="IPR036412">
    <property type="entry name" value="HAD-like_sf"/>
</dbReference>
<keyword evidence="7" id="KW-0479">Metal-binding</keyword>
<evidence type="ECO:0000256" key="11">
    <source>
        <dbReference type="ARBA" id="ARBA00031693"/>
    </source>
</evidence>
<dbReference type="GO" id="GO:0005737">
    <property type="term" value="C:cytoplasm"/>
    <property type="evidence" value="ECO:0007669"/>
    <property type="project" value="TreeGrafter"/>
</dbReference>
<feature type="active site" description="Proton donor" evidence="14">
    <location>
        <position position="77"/>
    </location>
</feature>
<dbReference type="SFLD" id="SFLDG01137">
    <property type="entry name" value="C1.6.1:_Phosphoserine_Phosphat"/>
    <property type="match status" value="1"/>
</dbReference>
<evidence type="ECO:0000256" key="13">
    <source>
        <dbReference type="ARBA" id="ARBA00048523"/>
    </source>
</evidence>
<feature type="active site" description="Nucleophile" evidence="14">
    <location>
        <position position="75"/>
    </location>
</feature>
<protein>
    <recommendedName>
        <fullName evidence="5">Phosphoserine phosphatase</fullName>
        <ecNumber evidence="4">3.1.3.3</ecNumber>
    </recommendedName>
    <alternativeName>
        <fullName evidence="11">O-phosphoserine phosphohydrolase</fullName>
    </alternativeName>
</protein>
<keyword evidence="9" id="KW-0460">Magnesium</keyword>
<dbReference type="UniPathway" id="UPA00135">
    <property type="reaction ID" value="UER00198"/>
</dbReference>
<evidence type="ECO:0000256" key="4">
    <source>
        <dbReference type="ARBA" id="ARBA00012640"/>
    </source>
</evidence>
<dbReference type="GO" id="GO:0036424">
    <property type="term" value="F:L-phosphoserine phosphatase activity"/>
    <property type="evidence" value="ECO:0007669"/>
    <property type="project" value="InterPro"/>
</dbReference>
<sequence>MATIIIHESALNFDQSNTLERSLGKLSRVANHFQAEVSDDFDYEQFQTLRSKTGLDINLIPGHFQPKQIQLMISDMDSTLIGIECVDEIADMVNLKPQVSEITEAAMRGELDFAASLTKRVALLKDLEIGALEKVYNERLHLNPGAETWINGLKDKDIAFALVSGGFTYFTERLKSELMLDFTRANVLEVENNKLTGKVLGEIIGAQAKADFLNELCDQMGINLNQTMAIGDGANDLLMMHAAGLSIAYHAKPKVQAEADIVLNVRGLDAVLDLLHIQK</sequence>
<accession>A0A6F8PLV2</accession>
<dbReference type="RefSeq" id="WP_173290878.1">
    <property type="nucleotide sequence ID" value="NZ_AP021888.1"/>
</dbReference>
<keyword evidence="8" id="KW-0378">Hydrolase</keyword>
<evidence type="ECO:0000256" key="2">
    <source>
        <dbReference type="ARBA" id="ARBA00005135"/>
    </source>
</evidence>
<evidence type="ECO:0000256" key="1">
    <source>
        <dbReference type="ARBA" id="ARBA00001946"/>
    </source>
</evidence>
<dbReference type="EMBL" id="AP021888">
    <property type="protein sequence ID" value="BBP43034.1"/>
    <property type="molecule type" value="Genomic_DNA"/>
</dbReference>